<dbReference type="SMART" id="SM01118">
    <property type="entry name" value="CYTH"/>
    <property type="match status" value="1"/>
</dbReference>
<dbReference type="WBParaSite" id="EVEC_0001024901-mRNA-1">
    <property type="protein sequence ID" value="EVEC_0001024901-mRNA-1"/>
    <property type="gene ID" value="EVEC_0001024901"/>
</dbReference>
<dbReference type="STRING" id="51028.A0A0N4VHE8"/>
<dbReference type="InterPro" id="IPR033469">
    <property type="entry name" value="CYTH-like_dom_sf"/>
</dbReference>
<dbReference type="Proteomes" id="UP000274131">
    <property type="component" value="Unassembled WGS sequence"/>
</dbReference>
<dbReference type="AlphaFoldDB" id="A0A0N4VHE8"/>
<reference evidence="4" key="1">
    <citation type="submission" date="2017-02" db="UniProtKB">
        <authorList>
            <consortium name="WormBaseParasite"/>
        </authorList>
    </citation>
    <scope>IDENTIFICATION</scope>
</reference>
<dbReference type="InterPro" id="IPR008173">
    <property type="entry name" value="Adenylyl_cyclase_CyaB"/>
</dbReference>
<keyword evidence="3" id="KW-1185">Reference proteome</keyword>
<sequence>MRNTEIKAKVEDVKRLTELARELCKGQDCTVLQQYDTFFKSPSGRLKLRLENTNNRKEVSELIFYERPNTEGPKLSSFHKASVNDHENLRKVLELSMGVLGEVRKRRILFLHEQTRIHIDDVEGIGTFVELEVVLRHDQTPEEGKAIAESIMEKLEIKPEHLIAGSYMDCLLKSSEK</sequence>
<evidence type="ECO:0000313" key="4">
    <source>
        <dbReference type="WBParaSite" id="EVEC_0001024901-mRNA-1"/>
    </source>
</evidence>
<protein>
    <submittedName>
        <fullName evidence="4">CYTH domain-containing protein</fullName>
    </submittedName>
</protein>
<dbReference type="Gene3D" id="2.40.320.10">
    <property type="entry name" value="Hypothetical Protein Pfu-838710-001"/>
    <property type="match status" value="1"/>
</dbReference>
<dbReference type="InterPro" id="IPR023577">
    <property type="entry name" value="CYTH_domain"/>
</dbReference>
<dbReference type="PANTHER" id="PTHR21028">
    <property type="entry name" value="SI:CH211-156B7.4"/>
    <property type="match status" value="1"/>
</dbReference>
<name>A0A0N4VHE8_ENTVE</name>
<dbReference type="Pfam" id="PF01928">
    <property type="entry name" value="CYTH"/>
    <property type="match status" value="1"/>
</dbReference>
<dbReference type="CDD" id="cd07890">
    <property type="entry name" value="CYTH-like_AC_IV-like"/>
    <property type="match status" value="1"/>
</dbReference>
<proteinExistence type="predicted"/>
<organism evidence="4">
    <name type="scientific">Enterobius vermicularis</name>
    <name type="common">Human pinworm</name>
    <dbReference type="NCBI Taxonomy" id="51028"/>
    <lineage>
        <taxon>Eukaryota</taxon>
        <taxon>Metazoa</taxon>
        <taxon>Ecdysozoa</taxon>
        <taxon>Nematoda</taxon>
        <taxon>Chromadorea</taxon>
        <taxon>Rhabditida</taxon>
        <taxon>Spirurina</taxon>
        <taxon>Oxyuridomorpha</taxon>
        <taxon>Oxyuroidea</taxon>
        <taxon>Oxyuridae</taxon>
        <taxon>Enterobius</taxon>
    </lineage>
</organism>
<dbReference type="PANTHER" id="PTHR21028:SF2">
    <property type="entry name" value="CYTH DOMAIN-CONTAINING PROTEIN"/>
    <property type="match status" value="1"/>
</dbReference>
<evidence type="ECO:0000259" key="1">
    <source>
        <dbReference type="PROSITE" id="PS51707"/>
    </source>
</evidence>
<dbReference type="OrthoDB" id="6159137at2759"/>
<dbReference type="GO" id="GO:0016462">
    <property type="term" value="F:pyrophosphatase activity"/>
    <property type="evidence" value="ECO:0007669"/>
    <property type="project" value="UniProtKB-ARBA"/>
</dbReference>
<evidence type="ECO:0000313" key="3">
    <source>
        <dbReference type="Proteomes" id="UP000274131"/>
    </source>
</evidence>
<evidence type="ECO:0000313" key="2">
    <source>
        <dbReference type="EMBL" id="VDD94843.1"/>
    </source>
</evidence>
<dbReference type="PROSITE" id="PS51707">
    <property type="entry name" value="CYTH"/>
    <property type="match status" value="1"/>
</dbReference>
<reference evidence="2 3" key="2">
    <citation type="submission" date="2018-10" db="EMBL/GenBank/DDBJ databases">
        <authorList>
            <consortium name="Pathogen Informatics"/>
        </authorList>
    </citation>
    <scope>NUCLEOTIDE SEQUENCE [LARGE SCALE GENOMIC DNA]</scope>
</reference>
<dbReference type="EMBL" id="UXUI01010160">
    <property type="protein sequence ID" value="VDD94843.1"/>
    <property type="molecule type" value="Genomic_DNA"/>
</dbReference>
<accession>A0A0N4VHE8</accession>
<feature type="domain" description="CYTH" evidence="1">
    <location>
        <begin position="1"/>
        <end position="173"/>
    </location>
</feature>
<dbReference type="SUPFAM" id="SSF55154">
    <property type="entry name" value="CYTH-like phosphatases"/>
    <property type="match status" value="1"/>
</dbReference>
<gene>
    <name evidence="2" type="ORF">EVEC_LOCUS9594</name>
</gene>